<feature type="transmembrane region" description="Helical" evidence="7">
    <location>
        <begin position="215"/>
        <end position="235"/>
    </location>
</feature>
<dbReference type="InterPro" id="IPR020846">
    <property type="entry name" value="MFS_dom"/>
</dbReference>
<evidence type="ECO:0000256" key="2">
    <source>
        <dbReference type="ARBA" id="ARBA00022448"/>
    </source>
</evidence>
<feature type="compositionally biased region" description="Basic and acidic residues" evidence="6">
    <location>
        <begin position="533"/>
        <end position="559"/>
    </location>
</feature>
<dbReference type="SUPFAM" id="SSF103473">
    <property type="entry name" value="MFS general substrate transporter"/>
    <property type="match status" value="1"/>
</dbReference>
<evidence type="ECO:0000256" key="3">
    <source>
        <dbReference type="ARBA" id="ARBA00022692"/>
    </source>
</evidence>
<dbReference type="Proteomes" id="UP001212997">
    <property type="component" value="Unassembled WGS sequence"/>
</dbReference>
<evidence type="ECO:0000313" key="10">
    <source>
        <dbReference type="Proteomes" id="UP001212997"/>
    </source>
</evidence>
<keyword evidence="3 7" id="KW-0812">Transmembrane</keyword>
<evidence type="ECO:0000256" key="4">
    <source>
        <dbReference type="ARBA" id="ARBA00022989"/>
    </source>
</evidence>
<keyword evidence="10" id="KW-1185">Reference proteome</keyword>
<protein>
    <recommendedName>
        <fullName evidence="8">Major facilitator superfamily (MFS) profile domain-containing protein</fullName>
    </recommendedName>
</protein>
<comment type="caution">
    <text evidence="9">The sequence shown here is derived from an EMBL/GenBank/DDBJ whole genome shotgun (WGS) entry which is preliminary data.</text>
</comment>
<evidence type="ECO:0000256" key="6">
    <source>
        <dbReference type="SAM" id="MobiDB-lite"/>
    </source>
</evidence>
<dbReference type="InterPro" id="IPR036259">
    <property type="entry name" value="MFS_trans_sf"/>
</dbReference>
<feature type="transmembrane region" description="Helical" evidence="7">
    <location>
        <begin position="151"/>
        <end position="173"/>
    </location>
</feature>
<keyword evidence="4 7" id="KW-1133">Transmembrane helix</keyword>
<dbReference type="EMBL" id="JANAWD010000436">
    <property type="protein sequence ID" value="KAJ3479485.1"/>
    <property type="molecule type" value="Genomic_DNA"/>
</dbReference>
<dbReference type="InterPro" id="IPR011701">
    <property type="entry name" value="MFS"/>
</dbReference>
<dbReference type="PANTHER" id="PTHR42718">
    <property type="entry name" value="MAJOR FACILITATOR SUPERFAMILY MULTIDRUG TRANSPORTER MFSC"/>
    <property type="match status" value="1"/>
</dbReference>
<dbReference type="Gene3D" id="1.20.1250.20">
    <property type="entry name" value="MFS general substrate transporter like domains"/>
    <property type="match status" value="2"/>
</dbReference>
<feature type="transmembrane region" description="Helical" evidence="7">
    <location>
        <begin position="454"/>
        <end position="474"/>
    </location>
</feature>
<feature type="transmembrane region" description="Helical" evidence="7">
    <location>
        <begin position="389"/>
        <end position="408"/>
    </location>
</feature>
<comment type="subcellular location">
    <subcellularLocation>
        <location evidence="1">Membrane</location>
        <topology evidence="1">Multi-pass membrane protein</topology>
    </subcellularLocation>
</comment>
<feature type="region of interest" description="Disordered" evidence="6">
    <location>
        <begin position="522"/>
        <end position="559"/>
    </location>
</feature>
<dbReference type="AlphaFoldDB" id="A0AAD5UW78"/>
<proteinExistence type="predicted"/>
<sequence>MVSPPSNGVHLSPAPTLVNGRVVQRYSPLRRYVLLVIFCLAQFLDAFNNSALFSAIPSLVFDLDMTESESTWIISAFQLTFASFLLISGKISDIYNPSTYHPPLHFKAFDVVGLLLTSHPLIAEFAFIAGAALLGIFSIGAGFVTDKIALIVLRALSGIAASLTIPSALTLLVNLFPEPAEQARAIGVFGGCGAIGNVTGLLIGAIFIQFANWSWVFWFVALVAIPIAAICVVLIPNVVKAEEAHASQGAKWKSLDLVGVSILTVALILFIFAVTSGSTSGWGSATVLAPLVISIAMVAAFFYYETRIPAAVAAVPPRTWFLPNFAVLFGVALLPYFWWTTIFTVFTTLWQNVYHWSVIATALRMFPLGILAFATSFTGSLSRKFSPKWILLFAQGLNITATILLHFADSPDRYFPFVLPAFILGTTGCMLAYTHTNIAIFRTSPSSMAGTVGAIFNGALQLGSAVGLAAVSSIETSVEKKTGGPTVYAGRAAAFWFVLAIICVEAISVLVFYRIDVERKDDSTSEVTSASEKSQEVEGVPIKEKIGDEKHDHVTVTEV</sequence>
<dbReference type="PROSITE" id="PS50850">
    <property type="entry name" value="MFS"/>
    <property type="match status" value="1"/>
</dbReference>
<dbReference type="GO" id="GO:0016020">
    <property type="term" value="C:membrane"/>
    <property type="evidence" value="ECO:0007669"/>
    <property type="project" value="UniProtKB-SubCell"/>
</dbReference>
<feature type="transmembrane region" description="Helical" evidence="7">
    <location>
        <begin position="494"/>
        <end position="513"/>
    </location>
</feature>
<dbReference type="GO" id="GO:0022857">
    <property type="term" value="F:transmembrane transporter activity"/>
    <property type="evidence" value="ECO:0007669"/>
    <property type="project" value="InterPro"/>
</dbReference>
<dbReference type="PANTHER" id="PTHR42718:SF9">
    <property type="entry name" value="MAJOR FACILITATOR SUPERFAMILY MULTIDRUG TRANSPORTER MFSC"/>
    <property type="match status" value="1"/>
</dbReference>
<keyword evidence="5 7" id="KW-0472">Membrane</keyword>
<feature type="domain" description="Major facilitator superfamily (MFS) profile" evidence="8">
    <location>
        <begin position="34"/>
        <end position="518"/>
    </location>
</feature>
<dbReference type="Pfam" id="PF07690">
    <property type="entry name" value="MFS_1"/>
    <property type="match status" value="1"/>
</dbReference>
<keyword evidence="2" id="KW-0813">Transport</keyword>
<evidence type="ECO:0000256" key="7">
    <source>
        <dbReference type="SAM" id="Phobius"/>
    </source>
</evidence>
<evidence type="ECO:0000313" key="9">
    <source>
        <dbReference type="EMBL" id="KAJ3479485.1"/>
    </source>
</evidence>
<organism evidence="9 10">
    <name type="scientific">Meripilus lineatus</name>
    <dbReference type="NCBI Taxonomy" id="2056292"/>
    <lineage>
        <taxon>Eukaryota</taxon>
        <taxon>Fungi</taxon>
        <taxon>Dikarya</taxon>
        <taxon>Basidiomycota</taxon>
        <taxon>Agaricomycotina</taxon>
        <taxon>Agaricomycetes</taxon>
        <taxon>Polyporales</taxon>
        <taxon>Meripilaceae</taxon>
        <taxon>Meripilus</taxon>
    </lineage>
</organism>
<feature type="transmembrane region" description="Helical" evidence="7">
    <location>
        <begin position="353"/>
        <end position="377"/>
    </location>
</feature>
<evidence type="ECO:0000256" key="5">
    <source>
        <dbReference type="ARBA" id="ARBA00023136"/>
    </source>
</evidence>
<gene>
    <name evidence="9" type="ORF">NLI96_g9027</name>
</gene>
<feature type="transmembrane region" description="Helical" evidence="7">
    <location>
        <begin position="414"/>
        <end position="433"/>
    </location>
</feature>
<name>A0AAD5UW78_9APHY</name>
<feature type="transmembrane region" description="Helical" evidence="7">
    <location>
        <begin position="255"/>
        <end position="275"/>
    </location>
</feature>
<feature type="transmembrane region" description="Helical" evidence="7">
    <location>
        <begin position="281"/>
        <end position="304"/>
    </location>
</feature>
<evidence type="ECO:0000259" key="8">
    <source>
        <dbReference type="PROSITE" id="PS50850"/>
    </source>
</evidence>
<feature type="transmembrane region" description="Helical" evidence="7">
    <location>
        <begin position="32"/>
        <end position="52"/>
    </location>
</feature>
<accession>A0AAD5UW78</accession>
<feature type="transmembrane region" description="Helical" evidence="7">
    <location>
        <begin position="125"/>
        <end position="145"/>
    </location>
</feature>
<reference evidence="9" key="1">
    <citation type="submission" date="2022-07" db="EMBL/GenBank/DDBJ databases">
        <title>Genome Sequence of Physisporinus lineatus.</title>
        <authorList>
            <person name="Buettner E."/>
        </authorList>
    </citation>
    <scope>NUCLEOTIDE SEQUENCE</scope>
    <source>
        <strain evidence="9">VT162</strain>
    </source>
</reference>
<feature type="transmembrane region" description="Helical" evidence="7">
    <location>
        <begin position="325"/>
        <end position="347"/>
    </location>
</feature>
<feature type="transmembrane region" description="Helical" evidence="7">
    <location>
        <begin position="185"/>
        <end position="209"/>
    </location>
</feature>
<evidence type="ECO:0000256" key="1">
    <source>
        <dbReference type="ARBA" id="ARBA00004141"/>
    </source>
</evidence>